<dbReference type="EMBL" id="HBIW01007107">
    <property type="protein sequence ID" value="CAE0690533.1"/>
    <property type="molecule type" value="Transcribed_RNA"/>
</dbReference>
<dbReference type="Proteomes" id="UP000789595">
    <property type="component" value="Unassembled WGS sequence"/>
</dbReference>
<protein>
    <submittedName>
        <fullName evidence="2">Uncharacterized protein</fullName>
    </submittedName>
</protein>
<feature type="region of interest" description="Disordered" evidence="1">
    <location>
        <begin position="1"/>
        <end position="26"/>
    </location>
</feature>
<sequence length="199" mass="22121">MAALEAQQQQLTSDAPVEAAAPPELPWWMQTPSVQRLLAEYDSKTDAERAEIKRRAEEAEEEAFQRIAARTTPNKPTEEGAQLRTLAAARYVSRLESVHDHVPKREELELFADLIGKLGLRIDYDRYEVVRRKVLEAGGTPGFWEQAQNATRFFSVRPRAADGTVAVAALRQATFDEAESLCVLASRARKLPEGGVSSS</sequence>
<dbReference type="EMBL" id="CAKKNE010000005">
    <property type="protein sequence ID" value="CAH0378141.1"/>
    <property type="molecule type" value="Genomic_DNA"/>
</dbReference>
<gene>
    <name evidence="2" type="ORF">PCAL00307_LOCUS5969</name>
    <name evidence="3" type="ORF">PECAL_5P26590</name>
</gene>
<name>A0A7S4E5J8_9STRA</name>
<evidence type="ECO:0000313" key="3">
    <source>
        <dbReference type="EMBL" id="CAH0378141.1"/>
    </source>
</evidence>
<proteinExistence type="predicted"/>
<keyword evidence="4" id="KW-1185">Reference proteome</keyword>
<feature type="compositionally biased region" description="Polar residues" evidence="1">
    <location>
        <begin position="1"/>
        <end position="13"/>
    </location>
</feature>
<evidence type="ECO:0000256" key="1">
    <source>
        <dbReference type="SAM" id="MobiDB-lite"/>
    </source>
</evidence>
<accession>A0A7S4E5J8</accession>
<evidence type="ECO:0000313" key="4">
    <source>
        <dbReference type="Proteomes" id="UP000789595"/>
    </source>
</evidence>
<dbReference type="AlphaFoldDB" id="A0A7S4E5J8"/>
<evidence type="ECO:0000313" key="2">
    <source>
        <dbReference type="EMBL" id="CAE0690533.1"/>
    </source>
</evidence>
<organism evidence="2">
    <name type="scientific">Pelagomonas calceolata</name>
    <dbReference type="NCBI Taxonomy" id="35677"/>
    <lineage>
        <taxon>Eukaryota</taxon>
        <taxon>Sar</taxon>
        <taxon>Stramenopiles</taxon>
        <taxon>Ochrophyta</taxon>
        <taxon>Pelagophyceae</taxon>
        <taxon>Pelagomonadales</taxon>
        <taxon>Pelagomonadaceae</taxon>
        <taxon>Pelagomonas</taxon>
    </lineage>
</organism>
<reference evidence="2" key="1">
    <citation type="submission" date="2021-01" db="EMBL/GenBank/DDBJ databases">
        <authorList>
            <person name="Corre E."/>
            <person name="Pelletier E."/>
            <person name="Niang G."/>
            <person name="Scheremetjew M."/>
            <person name="Finn R."/>
            <person name="Kale V."/>
            <person name="Holt S."/>
            <person name="Cochrane G."/>
            <person name="Meng A."/>
            <person name="Brown T."/>
            <person name="Cohen L."/>
        </authorList>
    </citation>
    <scope>NUCLEOTIDE SEQUENCE</scope>
    <source>
        <strain evidence="2">CCMP1756</strain>
    </source>
</reference>
<reference evidence="3" key="2">
    <citation type="submission" date="2021-11" db="EMBL/GenBank/DDBJ databases">
        <authorList>
            <consortium name="Genoscope - CEA"/>
            <person name="William W."/>
        </authorList>
    </citation>
    <scope>NUCLEOTIDE SEQUENCE</scope>
</reference>